<feature type="transmembrane region" description="Helical" evidence="12">
    <location>
        <begin position="752"/>
        <end position="772"/>
    </location>
</feature>
<dbReference type="SUPFAM" id="SSF53649">
    <property type="entry name" value="Alkaline phosphatase-like"/>
    <property type="match status" value="1"/>
</dbReference>
<comment type="subcellular location">
    <subcellularLocation>
        <location evidence="1">Endoplasmic reticulum membrane</location>
        <topology evidence="1">Multi-pass membrane protein</topology>
    </subcellularLocation>
</comment>
<feature type="transmembrane region" description="Helical" evidence="12">
    <location>
        <begin position="937"/>
        <end position="962"/>
    </location>
</feature>
<sequence length="1161" mass="132583">MKENNNNNNSKDEQDDDNQQQQQQQSICSTSQFNLTYYLVYLMLMIGIGGYLFFSGFLLMRFELPIKSQCRVVPTVESHLPLLSSPTESSSTSDDFGCWTKPTFKKAVIVVIDALRFDFLARQSPDSPDYSTYFHNRLPSLTSILEQQPNNTLLYRFIADSPTVTMQRIKGITTGSLPTFIDVGSNFGGDAIVEDNLINQLAFNDNNNNNNNNNIADNNNNKKNSDANITREEKDIRKKVIFIGDDTWVSLFPNHFYAQYPYPSFNVKDLHTVDNGVIENLLPTITQMKSDNWQVVIGHLLGVDHVGHLHGPYHPEMIKKLSQMDQFLLSIINNIDNETLFILMGDHGMTTEGNHGGSSKDETEAGLFMYSKKITLNQTAASSSSSTDQIEKWNQFEYNDRKDIRTISQIDLVSTLSLLLGVPIPYANLGTIIPEPFIHHSINDNGGWKKLIDAQRLNSWQIHRYVDSYSKISKDFTKDKLSLFSRLLEETEKGYAKLFETNQPKDDQFYKVYSGYRRLQSQIVEYCREMWATFDTESMVWGEAVLISTGLVIMAIIYTSIMSPTTPLILLPIKTIILMSVVGVISSPVTYLMFSSTNESLLPIMLGVVALFCNFGVLTKLVQSHLHMTYSYSFFSLASTISILAAIVCGSIGMLSMILHGASLASNSFIESQQKVVNYFLMTFCYLAIILLLAVKKNEFSRHDLFNSLGLIVTLHLTSPSFLSHQLGDIIKFKRDPTTSIDWHQFVNHSTQWVWCVPILYYLFKILISKLLQEPNSKKKNRSSSSSYFSFNINIKKDGILELGAGLYTRILTGLCMICTMVYWCFQNTQDAIVKSLFPCLVYIISIVGVIRSLRPLSYTPPHSSVKDDEKVFRQQLKKLLFKLVEFIVYFFMVALLLLGPSTLSTLLWSIIQIYFIIHILNNSISSNNNNSSSNNNNVIFSLVHWIVSIGLYSFLALNHFFSTGHDYSFNKIQFETAYIGFEEHVYWRGALLVLLNTFSSPILFSLLLPIFIIFIKFNFDKTDNNKLDNSNSNNSDSENELILDRDGIEMQEKENNIKYSSSSSSSFSQKKRWKTNNDIIIGYMFYLLFFLYNSVVICFTVYGLRRHLMVWRVFAPKYIFETVQLLMVLVSLILSSVILNYHRSILHLHVNQELTPKKLN</sequence>
<dbReference type="Gene3D" id="3.40.720.10">
    <property type="entry name" value="Alkaline Phosphatase, subunit A"/>
    <property type="match status" value="1"/>
</dbReference>
<dbReference type="GeneID" id="14870297"/>
<dbReference type="CDD" id="cd16023">
    <property type="entry name" value="GPI_EPT_3"/>
    <property type="match status" value="1"/>
</dbReference>
<dbReference type="OrthoDB" id="272139at2759"/>
<feature type="transmembrane region" description="Helical" evidence="12">
    <location>
        <begin position="38"/>
        <end position="59"/>
    </location>
</feature>
<dbReference type="STRING" id="1054147.F4Q1E7"/>
<dbReference type="GO" id="GO:0005789">
    <property type="term" value="C:endoplasmic reticulum membrane"/>
    <property type="evidence" value="ECO:0007669"/>
    <property type="project" value="UniProtKB-SubCell"/>
</dbReference>
<evidence type="ECO:0000313" key="14">
    <source>
        <dbReference type="Proteomes" id="UP000007797"/>
    </source>
</evidence>
<dbReference type="OMA" id="DHGMDEN"/>
<keyword evidence="10" id="KW-0325">Glycoprotein</keyword>
<evidence type="ECO:0000256" key="1">
    <source>
        <dbReference type="ARBA" id="ARBA00004477"/>
    </source>
</evidence>
<keyword evidence="5" id="KW-0808">Transferase</keyword>
<evidence type="ECO:0000256" key="5">
    <source>
        <dbReference type="ARBA" id="ARBA00022679"/>
    </source>
</evidence>
<dbReference type="PANTHER" id="PTHR23071:SF1">
    <property type="entry name" value="GPI ETHANOLAMINE PHOSPHATE TRANSFERASE 3"/>
    <property type="match status" value="1"/>
</dbReference>
<evidence type="ECO:0000256" key="8">
    <source>
        <dbReference type="ARBA" id="ARBA00022989"/>
    </source>
</evidence>
<evidence type="ECO:0000256" key="4">
    <source>
        <dbReference type="ARBA" id="ARBA00022502"/>
    </source>
</evidence>
<protein>
    <submittedName>
        <fullName evidence="13">Phosphatidylinositol glycan</fullName>
    </submittedName>
</protein>
<dbReference type="UniPathway" id="UPA00196"/>
<feature type="transmembrane region" description="Helical" evidence="12">
    <location>
        <begin position="1123"/>
        <end position="1142"/>
    </location>
</feature>
<feature type="transmembrane region" description="Helical" evidence="12">
    <location>
        <begin position="601"/>
        <end position="622"/>
    </location>
</feature>
<evidence type="ECO:0000256" key="7">
    <source>
        <dbReference type="ARBA" id="ARBA00022824"/>
    </source>
</evidence>
<dbReference type="Pfam" id="PF01663">
    <property type="entry name" value="Phosphodiest"/>
    <property type="match status" value="1"/>
</dbReference>
<evidence type="ECO:0000256" key="9">
    <source>
        <dbReference type="ARBA" id="ARBA00023136"/>
    </source>
</evidence>
<keyword evidence="8 12" id="KW-1133">Transmembrane helix</keyword>
<feature type="region of interest" description="Disordered" evidence="11">
    <location>
        <begin position="1"/>
        <end position="25"/>
    </location>
</feature>
<gene>
    <name evidence="13" type="primary">pigO</name>
    <name evidence="13" type="ORF">DFA_04143</name>
</gene>
<comment type="pathway">
    <text evidence="2">Glycolipid biosynthesis; glycosylphosphatidylinositol-anchor biosynthesis.</text>
</comment>
<evidence type="ECO:0000256" key="10">
    <source>
        <dbReference type="ARBA" id="ARBA00023180"/>
    </source>
</evidence>
<keyword evidence="14" id="KW-1185">Reference proteome</keyword>
<name>F4Q1E7_CACFS</name>
<feature type="transmembrane region" description="Helical" evidence="12">
    <location>
        <begin position="880"/>
        <end position="900"/>
    </location>
</feature>
<feature type="transmembrane region" description="Helical" evidence="12">
    <location>
        <begin position="991"/>
        <end position="1016"/>
    </location>
</feature>
<keyword evidence="7" id="KW-0256">Endoplasmic reticulum</keyword>
<reference evidence="14" key="1">
    <citation type="journal article" date="2011" name="Genome Res.">
        <title>Phylogeny-wide analysis of social amoeba genomes highlights ancient origins for complex intercellular communication.</title>
        <authorList>
            <person name="Heidel A.J."/>
            <person name="Lawal H.M."/>
            <person name="Felder M."/>
            <person name="Schilde C."/>
            <person name="Helps N.R."/>
            <person name="Tunggal B."/>
            <person name="Rivero F."/>
            <person name="John U."/>
            <person name="Schleicher M."/>
            <person name="Eichinger L."/>
            <person name="Platzer M."/>
            <person name="Noegel A.A."/>
            <person name="Schaap P."/>
            <person name="Gloeckner G."/>
        </authorList>
    </citation>
    <scope>NUCLEOTIDE SEQUENCE [LARGE SCALE GENOMIC DNA]</scope>
    <source>
        <strain evidence="14">SH3</strain>
    </source>
</reference>
<dbReference type="GO" id="GO:0051377">
    <property type="term" value="F:mannose-ethanolamine phosphotransferase activity"/>
    <property type="evidence" value="ECO:0007669"/>
    <property type="project" value="InterPro"/>
</dbReference>
<keyword evidence="9 12" id="KW-0472">Membrane</keyword>
<dbReference type="Proteomes" id="UP000007797">
    <property type="component" value="Unassembled WGS sequence"/>
</dbReference>
<dbReference type="RefSeq" id="XP_004366552.1">
    <property type="nucleotide sequence ID" value="XM_004366495.1"/>
</dbReference>
<dbReference type="InterPro" id="IPR037675">
    <property type="entry name" value="PIG-O_N"/>
</dbReference>
<dbReference type="InterPro" id="IPR002591">
    <property type="entry name" value="Phosphodiest/P_Trfase"/>
</dbReference>
<feature type="transmembrane region" description="Helical" evidence="12">
    <location>
        <begin position="676"/>
        <end position="695"/>
    </location>
</feature>
<feature type="transmembrane region" description="Helical" evidence="12">
    <location>
        <begin position="807"/>
        <end position="826"/>
    </location>
</feature>
<evidence type="ECO:0000256" key="6">
    <source>
        <dbReference type="ARBA" id="ARBA00022692"/>
    </source>
</evidence>
<organism evidence="13 14">
    <name type="scientific">Cavenderia fasciculata</name>
    <name type="common">Slime mold</name>
    <name type="synonym">Dictyostelium fasciculatum</name>
    <dbReference type="NCBI Taxonomy" id="261658"/>
    <lineage>
        <taxon>Eukaryota</taxon>
        <taxon>Amoebozoa</taxon>
        <taxon>Evosea</taxon>
        <taxon>Eumycetozoa</taxon>
        <taxon>Dictyostelia</taxon>
        <taxon>Acytosteliales</taxon>
        <taxon>Cavenderiaceae</taxon>
        <taxon>Cavenderia</taxon>
    </lineage>
</organism>
<evidence type="ECO:0000256" key="3">
    <source>
        <dbReference type="ARBA" id="ARBA00008695"/>
    </source>
</evidence>
<evidence type="ECO:0000256" key="2">
    <source>
        <dbReference type="ARBA" id="ARBA00004687"/>
    </source>
</evidence>
<dbReference type="InterPro" id="IPR039524">
    <property type="entry name" value="PIGO/GPI13"/>
</dbReference>
<evidence type="ECO:0000256" key="12">
    <source>
        <dbReference type="SAM" id="Phobius"/>
    </source>
</evidence>
<comment type="similarity">
    <text evidence="3">Belongs to the PIGG/PIGN/PIGO family. PIGO subfamily.</text>
</comment>
<feature type="transmembrane region" description="Helical" evidence="12">
    <location>
        <begin position="1081"/>
        <end position="1103"/>
    </location>
</feature>
<proteinExistence type="inferred from homology"/>
<dbReference type="AlphaFoldDB" id="F4Q1E7"/>
<dbReference type="EMBL" id="GL883018">
    <property type="protein sequence ID" value="EGG18648.1"/>
    <property type="molecule type" value="Genomic_DNA"/>
</dbReference>
<keyword evidence="4" id="KW-0337">GPI-anchor biosynthesis</keyword>
<dbReference type="KEGG" id="dfa:DFA_04143"/>
<keyword evidence="6 12" id="KW-0812">Transmembrane</keyword>
<feature type="transmembrane region" description="Helical" evidence="12">
    <location>
        <begin position="832"/>
        <end position="851"/>
    </location>
</feature>
<feature type="region of interest" description="Disordered" evidence="11">
    <location>
        <begin position="208"/>
        <end position="228"/>
    </location>
</feature>
<feature type="transmembrane region" description="Helical" evidence="12">
    <location>
        <begin position="634"/>
        <end position="655"/>
    </location>
</feature>
<feature type="transmembrane region" description="Helical" evidence="12">
    <location>
        <begin position="540"/>
        <end position="561"/>
    </location>
</feature>
<dbReference type="GO" id="GO:0006506">
    <property type="term" value="P:GPI anchor biosynthetic process"/>
    <property type="evidence" value="ECO:0007669"/>
    <property type="project" value="UniProtKB-UniPathway"/>
</dbReference>
<evidence type="ECO:0000256" key="11">
    <source>
        <dbReference type="SAM" id="MobiDB-lite"/>
    </source>
</evidence>
<dbReference type="InterPro" id="IPR017850">
    <property type="entry name" value="Alkaline_phosphatase_core_sf"/>
</dbReference>
<evidence type="ECO:0000313" key="13">
    <source>
        <dbReference type="EMBL" id="EGG18648.1"/>
    </source>
</evidence>
<feature type="transmembrane region" description="Helical" evidence="12">
    <location>
        <begin position="573"/>
        <end position="594"/>
    </location>
</feature>
<feature type="compositionally biased region" description="Low complexity" evidence="11">
    <location>
        <begin position="208"/>
        <end position="222"/>
    </location>
</feature>
<dbReference type="PANTHER" id="PTHR23071">
    <property type="entry name" value="PHOSPHATIDYLINOSITOL GLYCAN"/>
    <property type="match status" value="1"/>
</dbReference>
<accession>F4Q1E7</accession>